<organism evidence="1 2">
    <name type="scientific">Thiospirochaeta perfilievii</name>
    <dbReference type="NCBI Taxonomy" id="252967"/>
    <lineage>
        <taxon>Bacteria</taxon>
        <taxon>Pseudomonadati</taxon>
        <taxon>Spirochaetota</taxon>
        <taxon>Spirochaetia</taxon>
        <taxon>Spirochaetales</taxon>
        <taxon>Spirochaetaceae</taxon>
        <taxon>Thiospirochaeta</taxon>
    </lineage>
</organism>
<dbReference type="AlphaFoldDB" id="A0A5C1QB80"/>
<evidence type="ECO:0000313" key="1">
    <source>
        <dbReference type="EMBL" id="QEN04056.1"/>
    </source>
</evidence>
<reference evidence="1 2" key="1">
    <citation type="submission" date="2019-02" db="EMBL/GenBank/DDBJ databases">
        <authorList>
            <person name="Fomenkov A."/>
            <person name="Dubinina G."/>
            <person name="Grabovich M."/>
            <person name="Vincze T."/>
            <person name="Roberts R.J."/>
        </authorList>
    </citation>
    <scope>NUCLEOTIDE SEQUENCE [LARGE SCALE GENOMIC DNA]</scope>
    <source>
        <strain evidence="1 2">P</strain>
    </source>
</reference>
<reference evidence="1 2" key="2">
    <citation type="submission" date="2019-09" db="EMBL/GenBank/DDBJ databases">
        <title>Complete Genome Sequence and Methylome Analysis of free living Spirochaetas.</title>
        <authorList>
            <person name="Leshcheva N."/>
            <person name="Mikheeva N."/>
        </authorList>
    </citation>
    <scope>NUCLEOTIDE SEQUENCE [LARGE SCALE GENOMIC DNA]</scope>
    <source>
        <strain evidence="1 2">P</strain>
    </source>
</reference>
<name>A0A5C1QB80_9SPIO</name>
<dbReference type="EMBL" id="CP035807">
    <property type="protein sequence ID" value="QEN04056.1"/>
    <property type="molecule type" value="Genomic_DNA"/>
</dbReference>
<evidence type="ECO:0000313" key="2">
    <source>
        <dbReference type="Proteomes" id="UP000323824"/>
    </source>
</evidence>
<sequence>MDLSSKVLAQIIMMQSVASKLDDEISIMSFICRGFSDIPGIRRVLYVPYKTDFSNSKDYYTIDIAHKSSKHYILNVEFDDYKEAEPYIPYIENFCTVIGVILEEKKQRLLKESLLHNLEERVLLRTKELEEEVKKESYLKKNLKLLDCISLVLSILCPLF</sequence>
<accession>A0A5C1QB80</accession>
<protein>
    <submittedName>
        <fullName evidence="1">Uncharacterized protein</fullName>
    </submittedName>
</protein>
<dbReference type="RefSeq" id="WP_149567313.1">
    <property type="nucleotide sequence ID" value="NZ_CP035807.1"/>
</dbReference>
<dbReference type="KEGG" id="sper:EW093_04840"/>
<proteinExistence type="predicted"/>
<dbReference type="Proteomes" id="UP000323824">
    <property type="component" value="Chromosome"/>
</dbReference>
<gene>
    <name evidence="1" type="ORF">EW093_04840</name>
</gene>
<keyword evidence="2" id="KW-1185">Reference proteome</keyword>